<dbReference type="GO" id="GO:0005938">
    <property type="term" value="C:cell cortex"/>
    <property type="evidence" value="ECO:0007669"/>
    <property type="project" value="UniProtKB-SubCell"/>
</dbReference>
<keyword evidence="7" id="KW-1185">Reference proteome</keyword>
<dbReference type="PANTHER" id="PTHR12425">
    <property type="entry name" value="SYNEMBRYN"/>
    <property type="match status" value="1"/>
</dbReference>
<dbReference type="ExpressionAtlas" id="U4PF95">
    <property type="expression patterns" value="baseline and differential"/>
</dbReference>
<dbReference type="WormBase" id="Y69A2AR.2d">
    <property type="protein sequence ID" value="CE48786"/>
    <property type="gene ID" value="WBGene00004367"/>
    <property type="gene designation" value="ric-8"/>
</dbReference>
<dbReference type="HOGENOM" id="CLU_018602_1_0_1"/>
<name>U4PF95_CAEEL</name>
<evidence type="ECO:0000256" key="2">
    <source>
        <dbReference type="ARBA" id="ARBA00009049"/>
    </source>
</evidence>
<dbReference type="CTD" id="177048"/>
<dbReference type="Bgee" id="WBGene00004367">
    <property type="expression patterns" value="Expressed in pharyngeal muscle cell (C elegans) and 4 other cell types or tissues"/>
</dbReference>
<evidence type="ECO:0000256" key="5">
    <source>
        <dbReference type="ARBA" id="ARBA00023186"/>
    </source>
</evidence>
<dbReference type="RefSeq" id="NP_001380145.1">
    <property type="nucleotide sequence ID" value="NM_001392268.1"/>
</dbReference>
<evidence type="ECO:0000256" key="4">
    <source>
        <dbReference type="ARBA" id="ARBA00022658"/>
    </source>
</evidence>
<dbReference type="EMBL" id="BX284604">
    <property type="protein sequence ID" value="CDH93411.1"/>
    <property type="molecule type" value="Genomic_DNA"/>
</dbReference>
<dbReference type="AlphaFoldDB" id="U4PF95"/>
<evidence type="ECO:0000256" key="3">
    <source>
        <dbReference type="ARBA" id="ARBA00022490"/>
    </source>
</evidence>
<comment type="subcellular location">
    <subcellularLocation>
        <location evidence="1">Cytoplasm</location>
        <location evidence="1">Cell cortex</location>
    </subcellularLocation>
</comment>
<dbReference type="GO" id="GO:0005085">
    <property type="term" value="F:guanyl-nucleotide exchange factor activity"/>
    <property type="evidence" value="ECO:0007669"/>
    <property type="project" value="UniProtKB-KW"/>
</dbReference>
<dbReference type="Proteomes" id="UP000001940">
    <property type="component" value="Chromosome IV"/>
</dbReference>
<protein>
    <submittedName>
        <fullName evidence="6">Synembryn-A</fullName>
    </submittedName>
</protein>
<dbReference type="SMR" id="U4PF95"/>
<reference evidence="6 7" key="1">
    <citation type="journal article" date="1998" name="Science">
        <title>Genome sequence of the nematode C. elegans: a platform for investigating biology.</title>
        <authorList>
            <consortium name="The C. elegans sequencing consortium"/>
            <person name="Sulson J.E."/>
            <person name="Waterston R."/>
        </authorList>
    </citation>
    <scope>NUCLEOTIDE SEQUENCE [LARGE SCALE GENOMIC DNA]</scope>
    <source>
        <strain evidence="6 7">Bristol N2</strain>
    </source>
</reference>
<dbReference type="Pfam" id="PF10165">
    <property type="entry name" value="Ric8"/>
    <property type="match status" value="1"/>
</dbReference>
<evidence type="ECO:0000256" key="1">
    <source>
        <dbReference type="ARBA" id="ARBA00004544"/>
    </source>
</evidence>
<dbReference type="OrthoDB" id="5585685at2759"/>
<sequence length="281" mass="31151">MVLSVLCGKNSKNNGGENEEEKFFVEELSNMQLTEAILMHLDKQLTKVVALLLNDAPNQQQNPMLSAEASTLTDLVGPYFQVLARLCTDSKYVRRYCRIRVIPPLVSEEVQKRPEENNTLRGRIARIMMLPSSTKDVAAEFLFIICKRSVNRMIKYLGFGHSAGHLANLGLLGQINQPKHASDSEDSETEDYNQIKDSVNPVTGAIYPSDHGSALAGMSEEQKEYEAMKLVDAMNQMMETGIVKPGTIGDDGKIREVSHVLELLKNAPEPAPAENSDSDEE</sequence>
<dbReference type="PANTHER" id="PTHR12425:SF5">
    <property type="entry name" value="SYNEMBRYN"/>
    <property type="match status" value="1"/>
</dbReference>
<dbReference type="PRINTS" id="PR01802">
    <property type="entry name" value="SYNEMBRYN"/>
</dbReference>
<accession>U4PF95</accession>
<keyword evidence="4" id="KW-0344">Guanine-nucleotide releasing factor</keyword>
<proteinExistence type="evidence at protein level"/>
<keyword evidence="3" id="KW-0963">Cytoplasm</keyword>
<gene>
    <name evidence="6 8" type="primary">ric-8</name>
    <name evidence="6" type="ORF">CELE_Y69A2AR.2</name>
    <name evidence="8" type="ORF">Y69A2AR.2</name>
</gene>
<organism evidence="6 7">
    <name type="scientific">Caenorhabditis elegans</name>
    <dbReference type="NCBI Taxonomy" id="6239"/>
    <lineage>
        <taxon>Eukaryota</taxon>
        <taxon>Metazoa</taxon>
        <taxon>Ecdysozoa</taxon>
        <taxon>Nematoda</taxon>
        <taxon>Chromadorea</taxon>
        <taxon>Rhabditida</taxon>
        <taxon>Rhabditina</taxon>
        <taxon>Rhabditomorpha</taxon>
        <taxon>Rhabditoidea</taxon>
        <taxon>Rhabditidae</taxon>
        <taxon>Peloderinae</taxon>
        <taxon>Caenorhabditis</taxon>
    </lineage>
</organism>
<evidence type="ECO:0000313" key="6">
    <source>
        <dbReference type="EMBL" id="CDH93411.1"/>
    </source>
</evidence>
<dbReference type="PeptideAtlas" id="U4PF95"/>
<evidence type="ECO:0000313" key="7">
    <source>
        <dbReference type="Proteomes" id="UP000001940"/>
    </source>
</evidence>
<keyword evidence="5" id="KW-0143">Chaperone</keyword>
<evidence type="ECO:0007829" key="9">
    <source>
        <dbReference type="PeptideAtlas" id="U4PF95"/>
    </source>
</evidence>
<dbReference type="AGR" id="WB:WBGene00004367"/>
<dbReference type="InterPro" id="IPR008376">
    <property type="entry name" value="Chaperone_Ric-8_A/B"/>
</dbReference>
<keyword evidence="9" id="KW-1267">Proteomics identification</keyword>
<dbReference type="InterPro" id="IPR019318">
    <property type="entry name" value="Gua_nucleotide_exch_fac_Ric8"/>
</dbReference>
<comment type="similarity">
    <text evidence="2">Belongs to the synembryn family.</text>
</comment>
<evidence type="ECO:0000313" key="8">
    <source>
        <dbReference type="WormBase" id="Y69A2AR.2d"/>
    </source>
</evidence>
<dbReference type="GeneID" id="177048"/>